<dbReference type="AlphaFoldDB" id="A0A8C5U0T3"/>
<protein>
    <recommendedName>
        <fullName evidence="1">SUZ domain-containing protein</fullName>
    </recommendedName>
</protein>
<dbReference type="Ensembl" id="ENSMCST00000016431.1">
    <property type="protein sequence ID" value="ENSMCSP00000016023.1"/>
    <property type="gene ID" value="ENSMCSG00000011274.1"/>
</dbReference>
<name>A0A8C5U0T3_9PASS</name>
<dbReference type="Proteomes" id="UP000694560">
    <property type="component" value="Unplaced"/>
</dbReference>
<reference evidence="2" key="2">
    <citation type="submission" date="2025-09" db="UniProtKB">
        <authorList>
            <consortium name="Ensembl"/>
        </authorList>
    </citation>
    <scope>IDENTIFICATION</scope>
</reference>
<proteinExistence type="predicted"/>
<dbReference type="InterPro" id="IPR024771">
    <property type="entry name" value="SUZ"/>
</dbReference>
<evidence type="ECO:0000313" key="2">
    <source>
        <dbReference type="Ensembl" id="ENSMCSP00000016023.1"/>
    </source>
</evidence>
<accession>A0A8C5U0T3</accession>
<feature type="domain" description="SUZ" evidence="1">
    <location>
        <begin position="5"/>
        <end position="30"/>
    </location>
</feature>
<evidence type="ECO:0000313" key="3">
    <source>
        <dbReference type="Proteomes" id="UP000694560"/>
    </source>
</evidence>
<evidence type="ECO:0000259" key="1">
    <source>
        <dbReference type="Pfam" id="PF12752"/>
    </source>
</evidence>
<organism evidence="2 3">
    <name type="scientific">Malurus cyaneus samueli</name>
    <dbReference type="NCBI Taxonomy" id="2593467"/>
    <lineage>
        <taxon>Eukaryota</taxon>
        <taxon>Metazoa</taxon>
        <taxon>Chordata</taxon>
        <taxon>Craniata</taxon>
        <taxon>Vertebrata</taxon>
        <taxon>Euteleostomi</taxon>
        <taxon>Archelosauria</taxon>
        <taxon>Archosauria</taxon>
        <taxon>Dinosauria</taxon>
        <taxon>Saurischia</taxon>
        <taxon>Theropoda</taxon>
        <taxon>Coelurosauria</taxon>
        <taxon>Aves</taxon>
        <taxon>Neognathae</taxon>
        <taxon>Neoaves</taxon>
        <taxon>Telluraves</taxon>
        <taxon>Australaves</taxon>
        <taxon>Passeriformes</taxon>
        <taxon>Meliphagoidea</taxon>
        <taxon>Maluridae</taxon>
        <taxon>Malurus</taxon>
    </lineage>
</organism>
<dbReference type="Pfam" id="PF12752">
    <property type="entry name" value="SUZ"/>
    <property type="match status" value="1"/>
</dbReference>
<sequence length="101" mass="11896">LHLFKDDRRSKSIEEREEEYQRVRERIFAQDVSSYFNCLFSAIPSPVVRQSCPPPTTTLQPDFPVELEVTGKADQHRGILMFYLTSQWEFSHLEKYGNKSI</sequence>
<reference evidence="2" key="1">
    <citation type="submission" date="2025-08" db="UniProtKB">
        <authorList>
            <consortium name="Ensembl"/>
        </authorList>
    </citation>
    <scope>IDENTIFICATION</scope>
</reference>
<keyword evidence="3" id="KW-1185">Reference proteome</keyword>